<keyword evidence="1" id="KW-0175">Coiled coil</keyword>
<sequence>AVVVASPGPAAPVVVSGTPILTQAQAHAAAEIQADVDGGHGGPVPEDAGDDVASDVWKAKKAARSARAKAAAERRAEAAEEERRAMRARGIACRRAMRAAAERRAEAAEEERRAMRARNIACPGQPTIVVAMAAGGRRQ</sequence>
<feature type="coiled-coil region" evidence="1">
    <location>
        <begin position="62"/>
        <end position="118"/>
    </location>
</feature>
<comment type="caution">
    <text evidence="2">The sequence shown here is derived from an EMBL/GenBank/DDBJ whole genome shotgun (WGS) entry which is preliminary data.</text>
</comment>
<reference evidence="2" key="1">
    <citation type="submission" date="2023-10" db="EMBL/GenBank/DDBJ databases">
        <authorList>
            <person name="Chen Y."/>
            <person name="Shah S."/>
            <person name="Dougan E. K."/>
            <person name="Thang M."/>
            <person name="Chan C."/>
        </authorList>
    </citation>
    <scope>NUCLEOTIDE SEQUENCE [LARGE SCALE GENOMIC DNA]</scope>
</reference>
<dbReference type="Proteomes" id="UP001189429">
    <property type="component" value="Unassembled WGS sequence"/>
</dbReference>
<name>A0ABN9SYC3_9DINO</name>
<proteinExistence type="predicted"/>
<protein>
    <submittedName>
        <fullName evidence="2">Uncharacterized protein</fullName>
    </submittedName>
</protein>
<evidence type="ECO:0000313" key="3">
    <source>
        <dbReference type="Proteomes" id="UP001189429"/>
    </source>
</evidence>
<accession>A0ABN9SYC3</accession>
<dbReference type="EMBL" id="CAUYUJ010014158">
    <property type="protein sequence ID" value="CAK0837498.1"/>
    <property type="molecule type" value="Genomic_DNA"/>
</dbReference>
<gene>
    <name evidence="2" type="ORF">PCOR1329_LOCUS33678</name>
</gene>
<feature type="non-terminal residue" evidence="2">
    <location>
        <position position="1"/>
    </location>
</feature>
<organism evidence="2 3">
    <name type="scientific">Prorocentrum cordatum</name>
    <dbReference type="NCBI Taxonomy" id="2364126"/>
    <lineage>
        <taxon>Eukaryota</taxon>
        <taxon>Sar</taxon>
        <taxon>Alveolata</taxon>
        <taxon>Dinophyceae</taxon>
        <taxon>Prorocentrales</taxon>
        <taxon>Prorocentraceae</taxon>
        <taxon>Prorocentrum</taxon>
    </lineage>
</organism>
<evidence type="ECO:0000256" key="1">
    <source>
        <dbReference type="SAM" id="Coils"/>
    </source>
</evidence>
<keyword evidence="3" id="KW-1185">Reference proteome</keyword>
<evidence type="ECO:0000313" key="2">
    <source>
        <dbReference type="EMBL" id="CAK0837498.1"/>
    </source>
</evidence>